<dbReference type="Proteomes" id="UP000624183">
    <property type="component" value="Unassembled WGS sequence"/>
</dbReference>
<organism evidence="2 3">
    <name type="scientific">Streptomyces rubiginosohelvolus</name>
    <dbReference type="NCBI Taxonomy" id="67362"/>
    <lineage>
        <taxon>Bacteria</taxon>
        <taxon>Bacillati</taxon>
        <taxon>Actinomycetota</taxon>
        <taxon>Actinomycetes</taxon>
        <taxon>Kitasatosporales</taxon>
        <taxon>Streptomycetaceae</taxon>
        <taxon>Streptomyces</taxon>
    </lineage>
</organism>
<reference evidence="3" key="1">
    <citation type="journal article" date="2019" name="Int. J. Syst. Evol. Microbiol.">
        <title>The Global Catalogue of Microorganisms (GCM) 10K type strain sequencing project: providing services to taxonomists for standard genome sequencing and annotation.</title>
        <authorList>
            <consortium name="The Broad Institute Genomics Platform"/>
            <consortium name="The Broad Institute Genome Sequencing Center for Infectious Disease"/>
            <person name="Wu L."/>
            <person name="Ma J."/>
        </authorList>
    </citation>
    <scope>NUCLEOTIDE SEQUENCE [LARGE SCALE GENOMIC DNA]</scope>
    <source>
        <strain evidence="3">JCM 4602</strain>
    </source>
</reference>
<dbReference type="EMBL" id="BMUW01000012">
    <property type="protein sequence ID" value="GGZ71227.1"/>
    <property type="molecule type" value="Genomic_DNA"/>
</dbReference>
<evidence type="ECO:0000256" key="1">
    <source>
        <dbReference type="SAM" id="MobiDB-lite"/>
    </source>
</evidence>
<feature type="compositionally biased region" description="Polar residues" evidence="1">
    <location>
        <begin position="61"/>
        <end position="73"/>
    </location>
</feature>
<evidence type="ECO:0000313" key="3">
    <source>
        <dbReference type="Proteomes" id="UP000624183"/>
    </source>
</evidence>
<name>A0ABQ3C6T4_9ACTN</name>
<evidence type="ECO:0000313" key="2">
    <source>
        <dbReference type="EMBL" id="GGZ71227.1"/>
    </source>
</evidence>
<comment type="caution">
    <text evidence="2">The sequence shown here is derived from an EMBL/GenBank/DDBJ whole genome shotgun (WGS) entry which is preliminary data.</text>
</comment>
<keyword evidence="3" id="KW-1185">Reference proteome</keyword>
<gene>
    <name evidence="2" type="ORF">GCM10010328_52770</name>
</gene>
<feature type="region of interest" description="Disordered" evidence="1">
    <location>
        <begin position="1"/>
        <end position="73"/>
    </location>
</feature>
<sequence length="73" mass="7487">MVAQDAHPASLTGADVGGQDDQKVHRGEINRGGVRRHLTRPGAPPVHLPTGGSAKTPAVTPRTSLGNGIVFNS</sequence>
<feature type="compositionally biased region" description="Basic and acidic residues" evidence="1">
    <location>
        <begin position="20"/>
        <end position="29"/>
    </location>
</feature>
<protein>
    <submittedName>
        <fullName evidence="2">Uncharacterized protein</fullName>
    </submittedName>
</protein>
<proteinExistence type="predicted"/>
<accession>A0ABQ3C6T4</accession>